<evidence type="ECO:0000256" key="3">
    <source>
        <dbReference type="ARBA" id="ARBA00022737"/>
    </source>
</evidence>
<feature type="domain" description="C2H2-type" evidence="9">
    <location>
        <begin position="524"/>
        <end position="551"/>
    </location>
</feature>
<feature type="compositionally biased region" description="Basic and acidic residues" evidence="8">
    <location>
        <begin position="1"/>
        <end position="12"/>
    </location>
</feature>
<dbReference type="FunFam" id="3.30.160.60:FF:000159">
    <property type="entry name" value="Mds1 and evi1 complex locus protein"/>
    <property type="match status" value="1"/>
</dbReference>
<dbReference type="FunFam" id="3.30.160.60:FF:000929">
    <property type="entry name" value="Uncharacterized protein, isoform B"/>
    <property type="match status" value="1"/>
</dbReference>
<feature type="region of interest" description="Disordered" evidence="8">
    <location>
        <begin position="646"/>
        <end position="824"/>
    </location>
</feature>
<evidence type="ECO:0000256" key="8">
    <source>
        <dbReference type="SAM" id="MobiDB-lite"/>
    </source>
</evidence>
<name>A0A9Q0M8V1_BLOTA</name>
<dbReference type="GO" id="GO:0008270">
    <property type="term" value="F:zinc ion binding"/>
    <property type="evidence" value="ECO:0007669"/>
    <property type="project" value="UniProtKB-KW"/>
</dbReference>
<feature type="compositionally biased region" description="Acidic residues" evidence="8">
    <location>
        <begin position="668"/>
        <end position="678"/>
    </location>
</feature>
<keyword evidence="6" id="KW-0539">Nucleus</keyword>
<feature type="region of interest" description="Disordered" evidence="8">
    <location>
        <begin position="1"/>
        <end position="24"/>
    </location>
</feature>
<dbReference type="OMA" id="HFREMAT"/>
<dbReference type="Pfam" id="PF00096">
    <property type="entry name" value="zf-C2H2"/>
    <property type="match status" value="3"/>
</dbReference>
<feature type="region of interest" description="Disordered" evidence="8">
    <location>
        <begin position="70"/>
        <end position="139"/>
    </location>
</feature>
<dbReference type="PROSITE" id="PS50157">
    <property type="entry name" value="ZINC_FINGER_C2H2_2"/>
    <property type="match status" value="3"/>
</dbReference>
<dbReference type="PANTHER" id="PTHR16515">
    <property type="entry name" value="PR DOMAIN ZINC FINGER PROTEIN"/>
    <property type="match status" value="1"/>
</dbReference>
<evidence type="ECO:0000256" key="7">
    <source>
        <dbReference type="PROSITE-ProRule" id="PRU00042"/>
    </source>
</evidence>
<protein>
    <recommendedName>
        <fullName evidence="9">C2H2-type domain-containing protein</fullName>
    </recommendedName>
</protein>
<dbReference type="GO" id="GO:0005634">
    <property type="term" value="C:nucleus"/>
    <property type="evidence" value="ECO:0007669"/>
    <property type="project" value="UniProtKB-SubCell"/>
</dbReference>
<evidence type="ECO:0000256" key="2">
    <source>
        <dbReference type="ARBA" id="ARBA00022723"/>
    </source>
</evidence>
<evidence type="ECO:0000259" key="9">
    <source>
        <dbReference type="PROSITE" id="PS50157"/>
    </source>
</evidence>
<feature type="domain" description="C2H2-type" evidence="9">
    <location>
        <begin position="495"/>
        <end position="523"/>
    </location>
</feature>
<proteinExistence type="predicted"/>
<keyword evidence="2" id="KW-0479">Metal-binding</keyword>
<dbReference type="EMBL" id="JAPWDV010000002">
    <property type="protein sequence ID" value="KAJ6220798.1"/>
    <property type="molecule type" value="Genomic_DNA"/>
</dbReference>
<dbReference type="SUPFAM" id="SSF57667">
    <property type="entry name" value="beta-beta-alpha zinc fingers"/>
    <property type="match status" value="2"/>
</dbReference>
<feature type="domain" description="C2H2-type" evidence="9">
    <location>
        <begin position="467"/>
        <end position="494"/>
    </location>
</feature>
<dbReference type="FunFam" id="3.30.160.60:FF:000112">
    <property type="entry name" value="Mds1 and evi1 complex locus protein"/>
    <property type="match status" value="1"/>
</dbReference>
<feature type="compositionally biased region" description="Acidic residues" evidence="8">
    <location>
        <begin position="717"/>
        <end position="737"/>
    </location>
</feature>
<dbReference type="GO" id="GO:0010468">
    <property type="term" value="P:regulation of gene expression"/>
    <property type="evidence" value="ECO:0007669"/>
    <property type="project" value="TreeGrafter"/>
</dbReference>
<dbReference type="SMART" id="SM00355">
    <property type="entry name" value="ZnF_C2H2"/>
    <property type="match status" value="3"/>
</dbReference>
<feature type="compositionally biased region" description="Basic residues" evidence="8">
    <location>
        <begin position="319"/>
        <end position="329"/>
    </location>
</feature>
<dbReference type="Proteomes" id="UP001142055">
    <property type="component" value="Chromosome 2"/>
</dbReference>
<keyword evidence="3" id="KW-0677">Repeat</keyword>
<evidence type="ECO:0000256" key="5">
    <source>
        <dbReference type="ARBA" id="ARBA00022833"/>
    </source>
</evidence>
<feature type="compositionally biased region" description="Acidic residues" evidence="8">
    <location>
        <begin position="761"/>
        <end position="776"/>
    </location>
</feature>
<accession>A0A9Q0M8V1</accession>
<keyword evidence="4 7" id="KW-0863">Zinc-finger</keyword>
<feature type="region of interest" description="Disordered" evidence="8">
    <location>
        <begin position="268"/>
        <end position="293"/>
    </location>
</feature>
<feature type="compositionally biased region" description="Low complexity" evidence="8">
    <location>
        <begin position="383"/>
        <end position="438"/>
    </location>
</feature>
<dbReference type="PROSITE" id="PS00028">
    <property type="entry name" value="ZINC_FINGER_C2H2_1"/>
    <property type="match status" value="3"/>
</dbReference>
<dbReference type="PANTHER" id="PTHR16515:SF49">
    <property type="entry name" value="GASTRULA ZINC FINGER PROTEIN XLCGF49.1-LIKE-RELATED"/>
    <property type="match status" value="1"/>
</dbReference>
<dbReference type="InterPro" id="IPR036236">
    <property type="entry name" value="Znf_C2H2_sf"/>
</dbReference>
<feature type="region of interest" description="Disordered" evidence="8">
    <location>
        <begin position="308"/>
        <end position="440"/>
    </location>
</feature>
<evidence type="ECO:0000256" key="1">
    <source>
        <dbReference type="ARBA" id="ARBA00004123"/>
    </source>
</evidence>
<dbReference type="AlphaFoldDB" id="A0A9Q0M8V1"/>
<dbReference type="InterPro" id="IPR050331">
    <property type="entry name" value="Zinc_finger"/>
</dbReference>
<dbReference type="InterPro" id="IPR013087">
    <property type="entry name" value="Znf_C2H2_type"/>
</dbReference>
<feature type="compositionally biased region" description="Low complexity" evidence="8">
    <location>
        <begin position="349"/>
        <end position="362"/>
    </location>
</feature>
<evidence type="ECO:0000256" key="4">
    <source>
        <dbReference type="ARBA" id="ARBA00022771"/>
    </source>
</evidence>
<feature type="compositionally biased region" description="Basic residues" evidence="8">
    <location>
        <begin position="798"/>
        <end position="807"/>
    </location>
</feature>
<comment type="subcellular location">
    <subcellularLocation>
        <location evidence="1">Nucleus</location>
    </subcellularLocation>
</comment>
<dbReference type="Gene3D" id="3.30.160.60">
    <property type="entry name" value="Classic Zinc Finger"/>
    <property type="match status" value="3"/>
</dbReference>
<evidence type="ECO:0000313" key="11">
    <source>
        <dbReference type="Proteomes" id="UP001142055"/>
    </source>
</evidence>
<feature type="compositionally biased region" description="Polar residues" evidence="8">
    <location>
        <begin position="279"/>
        <end position="293"/>
    </location>
</feature>
<keyword evidence="11" id="KW-1185">Reference proteome</keyword>
<organism evidence="10 11">
    <name type="scientific">Blomia tropicalis</name>
    <name type="common">Mite</name>
    <dbReference type="NCBI Taxonomy" id="40697"/>
    <lineage>
        <taxon>Eukaryota</taxon>
        <taxon>Metazoa</taxon>
        <taxon>Ecdysozoa</taxon>
        <taxon>Arthropoda</taxon>
        <taxon>Chelicerata</taxon>
        <taxon>Arachnida</taxon>
        <taxon>Acari</taxon>
        <taxon>Acariformes</taxon>
        <taxon>Sarcoptiformes</taxon>
        <taxon>Astigmata</taxon>
        <taxon>Glycyphagoidea</taxon>
        <taxon>Echimyopodidae</taxon>
        <taxon>Blomia</taxon>
    </lineage>
</organism>
<feature type="compositionally biased region" description="Basic and acidic residues" evidence="8">
    <location>
        <begin position="738"/>
        <end position="748"/>
    </location>
</feature>
<keyword evidence="5" id="KW-0862">Zinc</keyword>
<feature type="compositionally biased region" description="Low complexity" evidence="8">
    <location>
        <begin position="108"/>
        <end position="122"/>
    </location>
</feature>
<feature type="compositionally biased region" description="Polar residues" evidence="8">
    <location>
        <begin position="691"/>
        <end position="709"/>
    </location>
</feature>
<reference evidence="10" key="1">
    <citation type="submission" date="2022-12" db="EMBL/GenBank/DDBJ databases">
        <title>Genome assemblies of Blomia tropicalis.</title>
        <authorList>
            <person name="Cui Y."/>
        </authorList>
    </citation>
    <scope>NUCLEOTIDE SEQUENCE</scope>
    <source>
        <tissue evidence="10">Adult mites</tissue>
    </source>
</reference>
<feature type="compositionally biased region" description="Acidic residues" evidence="8">
    <location>
        <begin position="783"/>
        <end position="792"/>
    </location>
</feature>
<evidence type="ECO:0000313" key="10">
    <source>
        <dbReference type="EMBL" id="KAJ6220798.1"/>
    </source>
</evidence>
<evidence type="ECO:0000256" key="6">
    <source>
        <dbReference type="ARBA" id="ARBA00023242"/>
    </source>
</evidence>
<feature type="region of interest" description="Disordered" evidence="8">
    <location>
        <begin position="218"/>
        <end position="247"/>
    </location>
</feature>
<sequence length="824" mass="87941">MSTSGRTRESHHSSPKQGAPCPDPSQLFAAAAAAAAFPFGAFNPGTGGSNPPAHWMELQRAIAAAASVQNKLFRSSPSRHSPVPPLQSRNNQSEHNQTSTKHDQPLDLSSATTTTTLTTASLKSPQSMKSSKDNTTTTNATMPTNAMLAVAKAAQNAFLGANYPDGSPLAASSSLVEQLKSNPFTSIGSFNGTTGTQFDPATLAAAYGFDPTALFGGRPNGNQHPYAGSLHSPKSNGGGGGGSGSIMNSFLDQQQALLASLGAKMAQPYLQQQQQQHQSRPPTTNQTGTGSNNFLESFYSRMQQFLEQSNGKSSNPMRHSPHYGAHHHLAPPPSSGGHHSSPKLTSPTNSNKSSNQSNNAASTYHHPYSSGGAFPTTGRSPFSSSATTASASSPILPVSGQSAQPSQQSAFSDYIRISSSRNNGSQSSAPVSNGSNSSDRLRQVVRSASVRNGHGGHHGGRTGKERYACRFCGKMFPRSANLTRHLRTHTGEQPYKCKYCERSFSISSNLQRHVRNIHNKEKPFKCHLCDRCFGQQTNLDRHLKKHETDGMLGLNMNMTGVNARQFEKDALLMAAAAANQANPIGNVVPTDDPTAAATAMAYFNEMRALMGKVSNGRLSSGAPVVPSFMSGLANVDGSWAKLTSKLNNSDNEGEKTNGVVGGANSVGDDNETLADEESNYNSGAESELDVETTTGGVPSPLDRSTSVNGLRSRKEDDNDDNDAEEEDEEDEEEADGEEPIKPDQEKVNGNKRSRRRSSDDLVVDEDDDEDDEEVEENDHSESANEDDIDISGEDVRSLKPRLKKQRKLANGSSGRVVPVDSDYL</sequence>
<feature type="compositionally biased region" description="Polar residues" evidence="8">
    <location>
        <begin position="87"/>
        <end position="99"/>
    </location>
</feature>
<comment type="caution">
    <text evidence="10">The sequence shown here is derived from an EMBL/GenBank/DDBJ whole genome shotgun (WGS) entry which is preliminary data.</text>
</comment>
<gene>
    <name evidence="10" type="ORF">RDWZM_006610</name>
</gene>
<feature type="compositionally biased region" description="Polar residues" evidence="8">
    <location>
        <begin position="308"/>
        <end position="317"/>
    </location>
</feature>